<dbReference type="PANTHER" id="PTHR30146:SF149">
    <property type="entry name" value="HTH-TYPE TRANSCRIPTIONAL REGULATOR EBGR"/>
    <property type="match status" value="1"/>
</dbReference>
<feature type="domain" description="HTH lacI-type" evidence="4">
    <location>
        <begin position="2"/>
        <end position="58"/>
    </location>
</feature>
<dbReference type="PROSITE" id="PS00356">
    <property type="entry name" value="HTH_LACI_1"/>
    <property type="match status" value="1"/>
</dbReference>
<proteinExistence type="predicted"/>
<dbReference type="Gene3D" id="3.40.50.2300">
    <property type="match status" value="2"/>
</dbReference>
<evidence type="ECO:0000259" key="4">
    <source>
        <dbReference type="PROSITE" id="PS50932"/>
    </source>
</evidence>
<evidence type="ECO:0000256" key="1">
    <source>
        <dbReference type="ARBA" id="ARBA00023015"/>
    </source>
</evidence>
<accession>A0A7G9FJM9</accession>
<dbReference type="Gene3D" id="1.10.260.40">
    <property type="entry name" value="lambda repressor-like DNA-binding domains"/>
    <property type="match status" value="1"/>
</dbReference>
<dbReference type="SUPFAM" id="SSF53822">
    <property type="entry name" value="Periplasmic binding protein-like I"/>
    <property type="match status" value="1"/>
</dbReference>
<dbReference type="GO" id="GO:0000976">
    <property type="term" value="F:transcription cis-regulatory region binding"/>
    <property type="evidence" value="ECO:0007669"/>
    <property type="project" value="TreeGrafter"/>
</dbReference>
<evidence type="ECO:0000313" key="6">
    <source>
        <dbReference type="Proteomes" id="UP000515819"/>
    </source>
</evidence>
<keyword evidence="3" id="KW-0804">Transcription</keyword>
<keyword evidence="2 5" id="KW-0238">DNA-binding</keyword>
<dbReference type="SUPFAM" id="SSF47413">
    <property type="entry name" value="lambda repressor-like DNA-binding domains"/>
    <property type="match status" value="1"/>
</dbReference>
<name>A0A7G9FJM9_9FIRM</name>
<dbReference type="PANTHER" id="PTHR30146">
    <property type="entry name" value="LACI-RELATED TRANSCRIPTIONAL REPRESSOR"/>
    <property type="match status" value="1"/>
</dbReference>
<keyword evidence="6" id="KW-1185">Reference proteome</keyword>
<dbReference type="InterPro" id="IPR010982">
    <property type="entry name" value="Lambda_DNA-bd_dom_sf"/>
</dbReference>
<protein>
    <submittedName>
        <fullName evidence="5">LacI family DNA-binding transcriptional regulator</fullName>
    </submittedName>
</protein>
<dbReference type="PRINTS" id="PR00036">
    <property type="entry name" value="HTHLACI"/>
</dbReference>
<reference evidence="5 6" key="1">
    <citation type="submission" date="2020-08" db="EMBL/GenBank/DDBJ databases">
        <authorList>
            <person name="Liu C."/>
            <person name="Sun Q."/>
        </authorList>
    </citation>
    <scope>NUCLEOTIDE SEQUENCE [LARGE SCALE GENOMIC DNA]</scope>
    <source>
        <strain evidence="5 6">NSJ-4</strain>
    </source>
</reference>
<keyword evidence="1" id="KW-0805">Transcription regulation</keyword>
<sequence length="337" mass="37352">MATIRDIAKEAGVSAGAVSRILNNDATLSVAPETREHVLAIARKLNYTKSSRTKAMAKNTFTMGIVLWYTAEQELKDSYYLRVRQGVEDFCMKNAIRVVRIFPNEPDGLKQLASVNGLICLGKFSKKEIDTFLGICSNIVFLDMVVDEYNITSLTLDFERAVYDVMDYLTGLGHTKIALLVGCEYVGDGERLVDARTVAYKKYMEHREMDADTYVREGSFTAKSGYDMMMDLLDSSNLPTAVFAANDAIALGAMKAIKERGYKIPRDISIVGFNDEESSTFITPPLTTIHAPSYDMGQHGANLVYVASNLSIKTPLKAKIPCPLVIRESCARVKENC</sequence>
<dbReference type="PROSITE" id="PS50932">
    <property type="entry name" value="HTH_LACI_2"/>
    <property type="match status" value="1"/>
</dbReference>
<organism evidence="5 6">
    <name type="scientific">Wujia chipingensis</name>
    <dbReference type="NCBI Taxonomy" id="2763670"/>
    <lineage>
        <taxon>Bacteria</taxon>
        <taxon>Bacillati</taxon>
        <taxon>Bacillota</taxon>
        <taxon>Clostridia</taxon>
        <taxon>Lachnospirales</taxon>
        <taxon>Lachnospiraceae</taxon>
        <taxon>Wujia</taxon>
    </lineage>
</organism>
<dbReference type="InterPro" id="IPR046335">
    <property type="entry name" value="LacI/GalR-like_sensor"/>
</dbReference>
<dbReference type="Proteomes" id="UP000515819">
    <property type="component" value="Chromosome"/>
</dbReference>
<dbReference type="InterPro" id="IPR028082">
    <property type="entry name" value="Peripla_BP_I"/>
</dbReference>
<dbReference type="KEGG" id="wcp:H9Q76_08360"/>
<dbReference type="AlphaFoldDB" id="A0A7G9FJM9"/>
<gene>
    <name evidence="5" type="ORF">H9Q76_08360</name>
</gene>
<dbReference type="InterPro" id="IPR000843">
    <property type="entry name" value="HTH_LacI"/>
</dbReference>
<evidence type="ECO:0000256" key="2">
    <source>
        <dbReference type="ARBA" id="ARBA00023125"/>
    </source>
</evidence>
<dbReference type="Pfam" id="PF00356">
    <property type="entry name" value="LacI"/>
    <property type="match status" value="1"/>
</dbReference>
<dbReference type="EMBL" id="CP060632">
    <property type="protein sequence ID" value="QNL98760.1"/>
    <property type="molecule type" value="Genomic_DNA"/>
</dbReference>
<dbReference type="CDD" id="cd01392">
    <property type="entry name" value="HTH_LacI"/>
    <property type="match status" value="1"/>
</dbReference>
<dbReference type="SMART" id="SM00354">
    <property type="entry name" value="HTH_LACI"/>
    <property type="match status" value="1"/>
</dbReference>
<evidence type="ECO:0000313" key="5">
    <source>
        <dbReference type="EMBL" id="QNL98760.1"/>
    </source>
</evidence>
<dbReference type="CDD" id="cd01544">
    <property type="entry name" value="PBP1_GalR"/>
    <property type="match status" value="1"/>
</dbReference>
<dbReference type="Pfam" id="PF13377">
    <property type="entry name" value="Peripla_BP_3"/>
    <property type="match status" value="1"/>
</dbReference>
<dbReference type="GO" id="GO:0003700">
    <property type="term" value="F:DNA-binding transcription factor activity"/>
    <property type="evidence" value="ECO:0007669"/>
    <property type="project" value="TreeGrafter"/>
</dbReference>
<evidence type="ECO:0000256" key="3">
    <source>
        <dbReference type="ARBA" id="ARBA00023163"/>
    </source>
</evidence>
<dbReference type="RefSeq" id="WP_118373412.1">
    <property type="nucleotide sequence ID" value="NZ_CP060632.1"/>
</dbReference>